<reference evidence="2" key="1">
    <citation type="journal article" date="2014" name="Int. J. Syst. Evol. Microbiol.">
        <title>Complete genome sequence of Corynebacterium casei LMG S-19264T (=DSM 44701T), isolated from a smear-ripened cheese.</title>
        <authorList>
            <consortium name="US DOE Joint Genome Institute (JGI-PGF)"/>
            <person name="Walter F."/>
            <person name="Albersmeier A."/>
            <person name="Kalinowski J."/>
            <person name="Ruckert C."/>
        </authorList>
    </citation>
    <scope>NUCLEOTIDE SEQUENCE</scope>
    <source>
        <strain evidence="2">NBRC 108769</strain>
    </source>
</reference>
<evidence type="ECO:0000259" key="1">
    <source>
        <dbReference type="Pfam" id="PF12728"/>
    </source>
</evidence>
<sequence>MDAVKNKTGKYEQRLASKSMNQIKATLAKTSSNKRKVQLTIQESKEVIDIPIEALSFLKDILSIMAEGNDLMIIERDSEMSTQEAADILNVSRPYLVKLLETGQIPFKKAGTHRRVLVKDIIKYKSKLQSDRRKNLNLLAKQAQELNLGY</sequence>
<accession>A0AA37WHL5</accession>
<evidence type="ECO:0000313" key="3">
    <source>
        <dbReference type="Proteomes" id="UP001156666"/>
    </source>
</evidence>
<dbReference type="GO" id="GO:0003677">
    <property type="term" value="F:DNA binding"/>
    <property type="evidence" value="ECO:0007669"/>
    <property type="project" value="InterPro"/>
</dbReference>
<keyword evidence="3" id="KW-1185">Reference proteome</keyword>
<dbReference type="Pfam" id="PF12728">
    <property type="entry name" value="HTH_17"/>
    <property type="match status" value="1"/>
</dbReference>
<comment type="caution">
    <text evidence="2">The sequence shown here is derived from an EMBL/GenBank/DDBJ whole genome shotgun (WGS) entry which is preliminary data.</text>
</comment>
<dbReference type="Proteomes" id="UP001156666">
    <property type="component" value="Unassembled WGS sequence"/>
</dbReference>
<dbReference type="AlphaFoldDB" id="A0AA37WHL5"/>
<protein>
    <recommendedName>
        <fullName evidence="1">Helix-turn-helix domain-containing protein</fullName>
    </recommendedName>
</protein>
<dbReference type="RefSeq" id="WP_235291747.1">
    <property type="nucleotide sequence ID" value="NZ_BSOH01000027.1"/>
</dbReference>
<proteinExistence type="predicted"/>
<dbReference type="EMBL" id="BSOH01000027">
    <property type="protein sequence ID" value="GLR19559.1"/>
    <property type="molecule type" value="Genomic_DNA"/>
</dbReference>
<dbReference type="NCBIfam" id="TIGR01764">
    <property type="entry name" value="excise"/>
    <property type="match status" value="1"/>
</dbReference>
<dbReference type="InterPro" id="IPR010093">
    <property type="entry name" value="SinI_DNA-bd"/>
</dbReference>
<organism evidence="2 3">
    <name type="scientific">Portibacter lacus</name>
    <dbReference type="NCBI Taxonomy" id="1099794"/>
    <lineage>
        <taxon>Bacteria</taxon>
        <taxon>Pseudomonadati</taxon>
        <taxon>Bacteroidota</taxon>
        <taxon>Saprospiria</taxon>
        <taxon>Saprospirales</taxon>
        <taxon>Haliscomenobacteraceae</taxon>
        <taxon>Portibacter</taxon>
    </lineage>
</organism>
<reference evidence="2" key="2">
    <citation type="submission" date="2023-01" db="EMBL/GenBank/DDBJ databases">
        <title>Draft genome sequence of Portibacter lacus strain NBRC 108769.</title>
        <authorList>
            <person name="Sun Q."/>
            <person name="Mori K."/>
        </authorList>
    </citation>
    <scope>NUCLEOTIDE SEQUENCE</scope>
    <source>
        <strain evidence="2">NBRC 108769</strain>
    </source>
</reference>
<gene>
    <name evidence="2" type="ORF">GCM10007940_41750</name>
</gene>
<feature type="domain" description="Helix-turn-helix" evidence="1">
    <location>
        <begin position="80"/>
        <end position="126"/>
    </location>
</feature>
<name>A0AA37WHL5_9BACT</name>
<dbReference type="InterPro" id="IPR041657">
    <property type="entry name" value="HTH_17"/>
</dbReference>
<evidence type="ECO:0000313" key="2">
    <source>
        <dbReference type="EMBL" id="GLR19559.1"/>
    </source>
</evidence>